<dbReference type="Proteomes" id="UP000011157">
    <property type="component" value="Chromosome"/>
</dbReference>
<dbReference type="EC" id="4.4.1.5" evidence="2"/>
<dbReference type="RefSeq" id="WP_015354584.1">
    <property type="nucleotide sequence ID" value="NC_020133.1"/>
</dbReference>
<dbReference type="GO" id="GO:0004462">
    <property type="term" value="F:lactoylglutathione lyase activity"/>
    <property type="evidence" value="ECO:0007669"/>
    <property type="project" value="UniProtKB-EC"/>
</dbReference>
<dbReference type="Gene3D" id="3.10.180.10">
    <property type="entry name" value="2,3-Dihydroxybiphenyl 1,2-Dioxygenase, domain 1"/>
    <property type="match status" value="1"/>
</dbReference>
<dbReference type="Pfam" id="PF00903">
    <property type="entry name" value="Glyoxalase"/>
    <property type="match status" value="1"/>
</dbReference>
<dbReference type="InterPro" id="IPR029068">
    <property type="entry name" value="Glyas_Bleomycin-R_OHBP_Dase"/>
</dbReference>
<dbReference type="HOGENOM" id="CLU_046006_9_2_11"/>
<dbReference type="PATRIC" id="fig|459424.11.peg.1036"/>
<sequence length="128" mass="14098">MAITGISHVALTVTDLDRSAAWYAQVLGWTEINRGRDATDVAVGLLPGGLPIVLRRHDITRAESFEESRPGLDHLSFQVASTDDLSQLTKTLTDVGATFTPAQEFEYGWILPFRDPDNIALEAQLPNY</sequence>
<evidence type="ECO:0000313" key="2">
    <source>
        <dbReference type="EMBL" id="AGC61035.1"/>
    </source>
</evidence>
<dbReference type="KEGG" id="mli:MULP_01010"/>
<protein>
    <submittedName>
        <fullName evidence="2">Glyoxalase</fullName>
        <ecNumber evidence="2">4.4.1.5</ecNumber>
    </submittedName>
</protein>
<dbReference type="InterPro" id="IPR037523">
    <property type="entry name" value="VOC_core"/>
</dbReference>
<dbReference type="EMBL" id="CP003899">
    <property type="protein sequence ID" value="AGC61035.1"/>
    <property type="molecule type" value="Genomic_DNA"/>
</dbReference>
<keyword evidence="2" id="KW-0456">Lyase</keyword>
<dbReference type="InterPro" id="IPR004360">
    <property type="entry name" value="Glyas_Fos-R_dOase_dom"/>
</dbReference>
<name>L7V3C3_MYCL1</name>
<dbReference type="AlphaFoldDB" id="L7V3C3"/>
<feature type="domain" description="VOC" evidence="1">
    <location>
        <begin position="5"/>
        <end position="126"/>
    </location>
</feature>
<dbReference type="SUPFAM" id="SSF54593">
    <property type="entry name" value="Glyoxalase/Bleomycin resistance protein/Dihydroxybiphenyl dioxygenase"/>
    <property type="match status" value="1"/>
</dbReference>
<evidence type="ECO:0000259" key="1">
    <source>
        <dbReference type="PROSITE" id="PS51819"/>
    </source>
</evidence>
<organism evidence="2 3">
    <name type="scientific">Mycobacterium liflandii (strain 128FXT)</name>
    <dbReference type="NCBI Taxonomy" id="459424"/>
    <lineage>
        <taxon>Bacteria</taxon>
        <taxon>Bacillati</taxon>
        <taxon>Actinomycetota</taxon>
        <taxon>Actinomycetes</taxon>
        <taxon>Mycobacteriales</taxon>
        <taxon>Mycobacteriaceae</taxon>
        <taxon>Mycobacterium</taxon>
        <taxon>Mycobacterium ulcerans group</taxon>
    </lineage>
</organism>
<reference evidence="2 3" key="1">
    <citation type="journal article" date="2013" name="J. Bacteriol.">
        <title>Complete Genome Sequence of the Frog Pathogen Mycobacterium ulcerans Ecovar Liflandii.</title>
        <authorList>
            <person name="Tobias N.J."/>
            <person name="Doig K.D."/>
            <person name="Medema M.H."/>
            <person name="Chen H."/>
            <person name="Haring V."/>
            <person name="Moore R."/>
            <person name="Seemann T."/>
            <person name="Stinear T.P."/>
        </authorList>
    </citation>
    <scope>NUCLEOTIDE SEQUENCE [LARGE SCALE GENOMIC DNA]</scope>
    <source>
        <strain evidence="2 3">128FXT</strain>
    </source>
</reference>
<keyword evidence="3" id="KW-1185">Reference proteome</keyword>
<gene>
    <name evidence="2" type="ordered locus">MULP_01010</name>
</gene>
<dbReference type="PROSITE" id="PS51819">
    <property type="entry name" value="VOC"/>
    <property type="match status" value="1"/>
</dbReference>
<proteinExistence type="predicted"/>
<evidence type="ECO:0000313" key="3">
    <source>
        <dbReference type="Proteomes" id="UP000011157"/>
    </source>
</evidence>
<accession>L7V3C3</accession>